<evidence type="ECO:0000313" key="2">
    <source>
        <dbReference type="EnsemblMetazoa" id="ASIC005528-PA"/>
    </source>
</evidence>
<evidence type="ECO:0000313" key="3">
    <source>
        <dbReference type="Proteomes" id="UP000030765"/>
    </source>
</evidence>
<reference evidence="1 3" key="1">
    <citation type="journal article" date="2014" name="BMC Genomics">
        <title>Genome sequence of Anopheles sinensis provides insight into genetics basis of mosquito competence for malaria parasites.</title>
        <authorList>
            <person name="Zhou D."/>
            <person name="Zhang D."/>
            <person name="Ding G."/>
            <person name="Shi L."/>
            <person name="Hou Q."/>
            <person name="Ye Y."/>
            <person name="Xu Y."/>
            <person name="Zhou H."/>
            <person name="Xiong C."/>
            <person name="Li S."/>
            <person name="Yu J."/>
            <person name="Hong S."/>
            <person name="Yu X."/>
            <person name="Zou P."/>
            <person name="Chen C."/>
            <person name="Chang X."/>
            <person name="Wang W."/>
            <person name="Lv Y."/>
            <person name="Sun Y."/>
            <person name="Ma L."/>
            <person name="Shen B."/>
            <person name="Zhu C."/>
        </authorList>
    </citation>
    <scope>NUCLEOTIDE SEQUENCE [LARGE SCALE GENOMIC DNA]</scope>
</reference>
<sequence length="148" mass="17218">MPFEGTHIDICIGAFSRTGLDKNKAEKCWKNRIDLFHDPSSSGNKHKLLHSSHTTPYYYRRGHSTPTETLSTLLCDREENAKDFWPATATHLSGLRRLAQAFHVKRLENTFESKTLDHQQRKVIRNQFAYENGRQFLDTLQSQKRVLC</sequence>
<protein>
    <submittedName>
        <fullName evidence="1 2">L-threonine synthase</fullName>
    </submittedName>
</protein>
<dbReference type="EMBL" id="KE524905">
    <property type="protein sequence ID" value="KFB38214.1"/>
    <property type="molecule type" value="Genomic_DNA"/>
</dbReference>
<dbReference type="Proteomes" id="UP000030765">
    <property type="component" value="Unassembled WGS sequence"/>
</dbReference>
<accession>A0A084VJS0</accession>
<dbReference type="EMBL" id="ATLV01013861">
    <property type="status" value="NOT_ANNOTATED_CDS"/>
    <property type="molecule type" value="Genomic_DNA"/>
</dbReference>
<dbReference type="EnsemblMetazoa" id="ASIC005528-RA">
    <property type="protein sequence ID" value="ASIC005528-PA"/>
    <property type="gene ID" value="ASIC005528"/>
</dbReference>
<name>A0A084VJS0_ANOSI</name>
<organism evidence="1">
    <name type="scientific">Anopheles sinensis</name>
    <name type="common">Mosquito</name>
    <dbReference type="NCBI Taxonomy" id="74873"/>
    <lineage>
        <taxon>Eukaryota</taxon>
        <taxon>Metazoa</taxon>
        <taxon>Ecdysozoa</taxon>
        <taxon>Arthropoda</taxon>
        <taxon>Hexapoda</taxon>
        <taxon>Insecta</taxon>
        <taxon>Pterygota</taxon>
        <taxon>Neoptera</taxon>
        <taxon>Endopterygota</taxon>
        <taxon>Diptera</taxon>
        <taxon>Nematocera</taxon>
        <taxon>Culicoidea</taxon>
        <taxon>Culicidae</taxon>
        <taxon>Anophelinae</taxon>
        <taxon>Anopheles</taxon>
    </lineage>
</organism>
<keyword evidence="3" id="KW-1185">Reference proteome</keyword>
<dbReference type="VEuPathDB" id="VectorBase:ASIC005528"/>
<evidence type="ECO:0000313" key="1">
    <source>
        <dbReference type="EMBL" id="KFB38214.1"/>
    </source>
</evidence>
<reference evidence="2" key="2">
    <citation type="submission" date="2020-05" db="UniProtKB">
        <authorList>
            <consortium name="EnsemblMetazoa"/>
        </authorList>
    </citation>
    <scope>IDENTIFICATION</scope>
</reference>
<gene>
    <name evidence="1" type="ORF">ZHAS_00005528</name>
</gene>
<proteinExistence type="predicted"/>
<dbReference type="AlphaFoldDB" id="A0A084VJS0"/>